<comment type="caution">
    <text evidence="9">The sequence shown here is derived from an EMBL/GenBank/DDBJ whole genome shotgun (WGS) entry which is preliminary data.</text>
</comment>
<sequence>MNPRLKRKLSDFTFILPVLAVFTIFVIIPFIQGFPLSFTDWDGLNNDSNWVGLDNYIKMFSDSHVANAYKNTFVFSIITVVFSNVLGLAVAMLISKTNRLNNTIRTLIFLPFCLSMLLQSFIWKYLYQDVFYGLFGISNPLTNINLVMIGLSIICIWADTGYCMVIYIAALQGIPKDYYEAAEIEGCSKWNQFLNITLPMLGPAITANVTIYLGWGMKVYDYPMAATNGGPGRASETIAVLIYKNLFGYFKAGYGQAVAIVFTIVIFIVSGLTAYFLRKREVEV</sequence>
<feature type="transmembrane region" description="Helical" evidence="7">
    <location>
        <begin position="12"/>
        <end position="31"/>
    </location>
</feature>
<feature type="transmembrane region" description="Helical" evidence="7">
    <location>
        <begin position="254"/>
        <end position="277"/>
    </location>
</feature>
<dbReference type="CDD" id="cd06261">
    <property type="entry name" value="TM_PBP2"/>
    <property type="match status" value="1"/>
</dbReference>
<evidence type="ECO:0000256" key="6">
    <source>
        <dbReference type="ARBA" id="ARBA00023136"/>
    </source>
</evidence>
<dbReference type="PANTHER" id="PTHR30193:SF37">
    <property type="entry name" value="INNER MEMBRANE ABC TRANSPORTER PERMEASE PROTEIN YCJO"/>
    <property type="match status" value="1"/>
</dbReference>
<feature type="transmembrane region" description="Helical" evidence="7">
    <location>
        <begin position="73"/>
        <end position="94"/>
    </location>
</feature>
<dbReference type="RefSeq" id="WP_262394872.1">
    <property type="nucleotide sequence ID" value="NZ_JACRTD010000003.1"/>
</dbReference>
<evidence type="ECO:0000256" key="2">
    <source>
        <dbReference type="ARBA" id="ARBA00022448"/>
    </source>
</evidence>
<dbReference type="Proteomes" id="UP000623678">
    <property type="component" value="Unassembled WGS sequence"/>
</dbReference>
<keyword evidence="6 7" id="KW-0472">Membrane</keyword>
<proteinExistence type="inferred from homology"/>
<keyword evidence="5 7" id="KW-1133">Transmembrane helix</keyword>
<comment type="similarity">
    <text evidence="7">Belongs to the binding-protein-dependent transport system permease family.</text>
</comment>
<dbReference type="InterPro" id="IPR035906">
    <property type="entry name" value="MetI-like_sf"/>
</dbReference>
<feature type="transmembrane region" description="Helical" evidence="7">
    <location>
        <begin position="106"/>
        <end position="126"/>
    </location>
</feature>
<feature type="transmembrane region" description="Helical" evidence="7">
    <location>
        <begin position="192"/>
        <end position="215"/>
    </location>
</feature>
<name>A0A926EKK0_9FIRM</name>
<evidence type="ECO:0000313" key="10">
    <source>
        <dbReference type="Proteomes" id="UP000623678"/>
    </source>
</evidence>
<keyword evidence="10" id="KW-1185">Reference proteome</keyword>
<evidence type="ECO:0000256" key="1">
    <source>
        <dbReference type="ARBA" id="ARBA00004651"/>
    </source>
</evidence>
<dbReference type="InterPro" id="IPR000515">
    <property type="entry name" value="MetI-like"/>
</dbReference>
<feature type="domain" description="ABC transmembrane type-1" evidence="8">
    <location>
        <begin position="69"/>
        <end position="273"/>
    </location>
</feature>
<dbReference type="PANTHER" id="PTHR30193">
    <property type="entry name" value="ABC TRANSPORTER PERMEASE PROTEIN"/>
    <property type="match status" value="1"/>
</dbReference>
<keyword evidence="2 7" id="KW-0813">Transport</keyword>
<dbReference type="SUPFAM" id="SSF161098">
    <property type="entry name" value="MetI-like"/>
    <property type="match status" value="1"/>
</dbReference>
<dbReference type="InterPro" id="IPR051393">
    <property type="entry name" value="ABC_transporter_permease"/>
</dbReference>
<protein>
    <submittedName>
        <fullName evidence="9">Sugar ABC transporter permease</fullName>
    </submittedName>
</protein>
<dbReference type="Gene3D" id="1.10.3720.10">
    <property type="entry name" value="MetI-like"/>
    <property type="match status" value="1"/>
</dbReference>
<evidence type="ECO:0000256" key="5">
    <source>
        <dbReference type="ARBA" id="ARBA00022989"/>
    </source>
</evidence>
<accession>A0A926EKK0</accession>
<evidence type="ECO:0000313" key="9">
    <source>
        <dbReference type="EMBL" id="MBC8585093.1"/>
    </source>
</evidence>
<evidence type="ECO:0000259" key="8">
    <source>
        <dbReference type="PROSITE" id="PS50928"/>
    </source>
</evidence>
<dbReference type="GO" id="GO:0005886">
    <property type="term" value="C:plasma membrane"/>
    <property type="evidence" value="ECO:0007669"/>
    <property type="project" value="UniProtKB-SubCell"/>
</dbReference>
<keyword evidence="3" id="KW-1003">Cell membrane</keyword>
<dbReference type="PROSITE" id="PS50928">
    <property type="entry name" value="ABC_TM1"/>
    <property type="match status" value="1"/>
</dbReference>
<dbReference type="AlphaFoldDB" id="A0A926EKK0"/>
<dbReference type="Pfam" id="PF00528">
    <property type="entry name" value="BPD_transp_1"/>
    <property type="match status" value="1"/>
</dbReference>
<evidence type="ECO:0000256" key="3">
    <source>
        <dbReference type="ARBA" id="ARBA00022475"/>
    </source>
</evidence>
<evidence type="ECO:0000256" key="7">
    <source>
        <dbReference type="RuleBase" id="RU363032"/>
    </source>
</evidence>
<evidence type="ECO:0000256" key="4">
    <source>
        <dbReference type="ARBA" id="ARBA00022692"/>
    </source>
</evidence>
<feature type="transmembrane region" description="Helical" evidence="7">
    <location>
        <begin position="146"/>
        <end position="171"/>
    </location>
</feature>
<organism evidence="9 10">
    <name type="scientific">Youxingia wuxianensis</name>
    <dbReference type="NCBI Taxonomy" id="2763678"/>
    <lineage>
        <taxon>Bacteria</taxon>
        <taxon>Bacillati</taxon>
        <taxon>Bacillota</taxon>
        <taxon>Clostridia</taxon>
        <taxon>Eubacteriales</taxon>
        <taxon>Oscillospiraceae</taxon>
        <taxon>Youxingia</taxon>
    </lineage>
</organism>
<dbReference type="GO" id="GO:0055085">
    <property type="term" value="P:transmembrane transport"/>
    <property type="evidence" value="ECO:0007669"/>
    <property type="project" value="InterPro"/>
</dbReference>
<reference evidence="9" key="1">
    <citation type="submission" date="2020-08" db="EMBL/GenBank/DDBJ databases">
        <title>Genome public.</title>
        <authorList>
            <person name="Liu C."/>
            <person name="Sun Q."/>
        </authorList>
    </citation>
    <scope>NUCLEOTIDE SEQUENCE</scope>
    <source>
        <strain evidence="9">NSJ-64</strain>
    </source>
</reference>
<gene>
    <name evidence="9" type="ORF">H8705_05800</name>
</gene>
<keyword evidence="4 7" id="KW-0812">Transmembrane</keyword>
<dbReference type="EMBL" id="JACRTD010000003">
    <property type="protein sequence ID" value="MBC8585093.1"/>
    <property type="molecule type" value="Genomic_DNA"/>
</dbReference>
<comment type="subcellular location">
    <subcellularLocation>
        <location evidence="1 7">Cell membrane</location>
        <topology evidence="1 7">Multi-pass membrane protein</topology>
    </subcellularLocation>
</comment>